<name>A0ABR9HMD5_9ACTN</name>
<comment type="caution">
    <text evidence="2">The sequence shown here is derived from an EMBL/GenBank/DDBJ whole genome shotgun (WGS) entry which is preliminary data.</text>
</comment>
<feature type="transmembrane region" description="Helical" evidence="1">
    <location>
        <begin position="6"/>
        <end position="22"/>
    </location>
</feature>
<dbReference type="RefSeq" id="WP_191266717.1">
    <property type="nucleotide sequence ID" value="NZ_BMXJ01000001.1"/>
</dbReference>
<evidence type="ECO:0000256" key="1">
    <source>
        <dbReference type="SAM" id="Phobius"/>
    </source>
</evidence>
<organism evidence="2 3">
    <name type="scientific">Nocardiopsis terrae</name>
    <dbReference type="NCBI Taxonomy" id="372655"/>
    <lineage>
        <taxon>Bacteria</taxon>
        <taxon>Bacillati</taxon>
        <taxon>Actinomycetota</taxon>
        <taxon>Actinomycetes</taxon>
        <taxon>Streptosporangiales</taxon>
        <taxon>Nocardiopsidaceae</taxon>
        <taxon>Nocardiopsis</taxon>
    </lineage>
</organism>
<keyword evidence="1" id="KW-0812">Transmembrane</keyword>
<dbReference type="EMBL" id="JADBDY010000001">
    <property type="protein sequence ID" value="MBE1460192.1"/>
    <property type="molecule type" value="Genomic_DNA"/>
</dbReference>
<proteinExistence type="predicted"/>
<protein>
    <submittedName>
        <fullName evidence="2">Uncharacterized protein</fullName>
    </submittedName>
</protein>
<evidence type="ECO:0000313" key="2">
    <source>
        <dbReference type="EMBL" id="MBE1460192.1"/>
    </source>
</evidence>
<keyword evidence="1" id="KW-0472">Membrane</keyword>
<dbReference type="Proteomes" id="UP000598217">
    <property type="component" value="Unassembled WGS sequence"/>
</dbReference>
<keyword evidence="3" id="KW-1185">Reference proteome</keyword>
<reference evidence="2 3" key="1">
    <citation type="submission" date="2020-10" db="EMBL/GenBank/DDBJ databases">
        <title>Sequencing the genomes of 1000 actinobacteria strains.</title>
        <authorList>
            <person name="Klenk H.-P."/>
        </authorList>
    </citation>
    <scope>NUCLEOTIDE SEQUENCE [LARGE SCALE GENOMIC DNA]</scope>
    <source>
        <strain evidence="2 3">DSM 45157</strain>
    </source>
</reference>
<accession>A0ABR9HMD5</accession>
<evidence type="ECO:0000313" key="3">
    <source>
        <dbReference type="Proteomes" id="UP000598217"/>
    </source>
</evidence>
<sequence>MPVPLIAWAVVAGGAAVTTYVVRRMSKDEDFAQRVRKIRNAAGEAAGQVAGELAGSAVAVFEAAELLRMEEQVAMQHIDRMAAKAEDEEWRRFTTSLETWTANPDVSEETRALAGRLRMYAGRVR</sequence>
<keyword evidence="1" id="KW-1133">Transmembrane helix</keyword>
<gene>
    <name evidence="2" type="ORF">H4W79_004406</name>
</gene>